<dbReference type="PANTHER" id="PTHR11786:SF0">
    <property type="entry name" value="ARYLAMINE N-ACETYLTRANSFERASE 4-RELATED"/>
    <property type="match status" value="1"/>
</dbReference>
<dbReference type="Gene3D" id="2.40.128.150">
    <property type="entry name" value="Cysteine proteinases"/>
    <property type="match status" value="1"/>
</dbReference>
<dbReference type="Proteomes" id="UP000192566">
    <property type="component" value="Unassembled WGS sequence"/>
</dbReference>
<dbReference type="OrthoDB" id="7181050at2"/>
<comment type="similarity">
    <text evidence="1">Belongs to the arylamine N-acetyltransferase family.</text>
</comment>
<dbReference type="Gene3D" id="3.30.2140.10">
    <property type="entry name" value="Arylamine N-acetyltransferase"/>
    <property type="match status" value="1"/>
</dbReference>
<reference evidence="2 3" key="1">
    <citation type="submission" date="2017-02" db="EMBL/GenBank/DDBJ databases">
        <title>The new phylogeny of genus Mycobacterium.</title>
        <authorList>
            <person name="Tortoli E."/>
            <person name="Trovato A."/>
            <person name="Cirillo D.M."/>
        </authorList>
    </citation>
    <scope>NUCLEOTIDE SEQUENCE [LARGE SCALE GENOMIC DNA]</scope>
    <source>
        <strain evidence="2 3">DSM 44471</strain>
    </source>
</reference>
<dbReference type="InterPro" id="IPR001447">
    <property type="entry name" value="Arylamine_N-AcTrfase"/>
</dbReference>
<dbReference type="EMBL" id="MVHR01000010">
    <property type="protein sequence ID" value="ORA74563.1"/>
    <property type="molecule type" value="Genomic_DNA"/>
</dbReference>
<gene>
    <name evidence="2" type="ORF">BST25_09150</name>
</gene>
<dbReference type="RefSeq" id="WP_083073789.1">
    <property type="nucleotide sequence ID" value="NZ_AP022615.1"/>
</dbReference>
<keyword evidence="2" id="KW-0808">Transferase</keyword>
<evidence type="ECO:0000313" key="2">
    <source>
        <dbReference type="EMBL" id="ORA74563.1"/>
    </source>
</evidence>
<protein>
    <submittedName>
        <fullName evidence="2">Arylamine N-acetyltransferase</fullName>
    </submittedName>
</protein>
<comment type="caution">
    <text evidence="2">The sequence shown here is derived from an EMBL/GenBank/DDBJ whole genome shotgun (WGS) entry which is preliminary data.</text>
</comment>
<dbReference type="SUPFAM" id="SSF54001">
    <property type="entry name" value="Cysteine proteinases"/>
    <property type="match status" value="1"/>
</dbReference>
<keyword evidence="3" id="KW-1185">Reference proteome</keyword>
<evidence type="ECO:0000256" key="1">
    <source>
        <dbReference type="ARBA" id="ARBA00006547"/>
    </source>
</evidence>
<dbReference type="STRING" id="53376.BST25_09150"/>
<dbReference type="PANTHER" id="PTHR11786">
    <property type="entry name" value="N-HYDROXYARYLAMINE O-ACETYLTRANSFERASE"/>
    <property type="match status" value="1"/>
</dbReference>
<accession>A0A1X0DQ78</accession>
<dbReference type="InterPro" id="IPR038765">
    <property type="entry name" value="Papain-like_cys_pep_sf"/>
</dbReference>
<evidence type="ECO:0000313" key="3">
    <source>
        <dbReference type="Proteomes" id="UP000192566"/>
    </source>
</evidence>
<proteinExistence type="inferred from homology"/>
<organism evidence="2 3">
    <name type="scientific">Mycobacterium heidelbergense</name>
    <dbReference type="NCBI Taxonomy" id="53376"/>
    <lineage>
        <taxon>Bacteria</taxon>
        <taxon>Bacillati</taxon>
        <taxon>Actinomycetota</taxon>
        <taxon>Actinomycetes</taxon>
        <taxon>Mycobacteriales</taxon>
        <taxon>Mycobacteriaceae</taxon>
        <taxon>Mycobacterium</taxon>
        <taxon>Mycobacterium simiae complex</taxon>
    </lineage>
</organism>
<sequence length="280" mass="30558">MTLDLIGYFDRINHRGAAEPSLAVLQDLVTAHTQAIPFENLDPVMGVPVDDLSPDALADKLVRRRRGGYCYEHNGLMGYVLSEVGFRVRRLAGRVIWMRPPDAPTPAQTHTVLAVTFPGSQGSYLVDVGFGGQTPTSPLRIETGSVQQTAHEPYRLEDRRDGLVLQALIRNEWVPLYEFTMRTPPEIDLKVGSWFVSTHPSSHFVTGLMAARVTDDARVNLAGRKLSIHRADGSEVVHLRDAGAVVDALGDRFGINVADTGERGALEARIDAILAAEDGG</sequence>
<dbReference type="GO" id="GO:0016407">
    <property type="term" value="F:acetyltransferase activity"/>
    <property type="evidence" value="ECO:0007669"/>
    <property type="project" value="InterPro"/>
</dbReference>
<dbReference type="AlphaFoldDB" id="A0A1X0DQ78"/>
<dbReference type="Pfam" id="PF00797">
    <property type="entry name" value="Acetyltransf_2"/>
    <property type="match status" value="1"/>
</dbReference>
<name>A0A1X0DQ78_MYCHE</name>